<keyword evidence="4" id="KW-1185">Reference proteome</keyword>
<dbReference type="InterPro" id="IPR000210">
    <property type="entry name" value="BTB/POZ_dom"/>
</dbReference>
<dbReference type="Proteomes" id="UP000775547">
    <property type="component" value="Unassembled WGS sequence"/>
</dbReference>
<sequence length="349" mass="39157">MTEVTDLPPLPPSPIPSESANLVDEVLIPRAQRDAKFYFNFVTFQVEDRLFMLPRHQFTQSATFFVDLLNPAVDEQIPITLEDVTKADFQALLNLMYPLDPTCSKPALSTAEWESVLKLTSRWFMLDLRKVAIDALSDLPPLHKIILAREYGVLHWLRDGYTHLASRAESLSVGDANTIGLNATLKIVAIREEPLQRRRDYYGGSLDISTSGPYVSAVHAEFAAELGVMGESQISAVERVKLARQYKVADWLSAALCELTQRREAISVEEVTELGLETSIALWKARERSLLSYGGSITPNSYMENFFAGELRRVRAVDERYNPPPLPATPDPYIASVSSQGEKKKKKKK</sequence>
<name>A0A9P7G2D6_9AGAR</name>
<accession>A0A9P7G2D6</accession>
<comment type="caution">
    <text evidence="3">The sequence shown here is derived from an EMBL/GenBank/DDBJ whole genome shotgun (WGS) entry which is preliminary data.</text>
</comment>
<evidence type="ECO:0000313" key="3">
    <source>
        <dbReference type="EMBL" id="KAG5642639.1"/>
    </source>
</evidence>
<protein>
    <recommendedName>
        <fullName evidence="2">BTB domain-containing protein</fullName>
    </recommendedName>
</protein>
<evidence type="ECO:0000313" key="4">
    <source>
        <dbReference type="Proteomes" id="UP000775547"/>
    </source>
</evidence>
<dbReference type="EMBL" id="JABCKV010000170">
    <property type="protein sequence ID" value="KAG5642639.1"/>
    <property type="molecule type" value="Genomic_DNA"/>
</dbReference>
<feature type="region of interest" description="Disordered" evidence="1">
    <location>
        <begin position="320"/>
        <end position="349"/>
    </location>
</feature>
<dbReference type="InterPro" id="IPR011333">
    <property type="entry name" value="SKP1/BTB/POZ_sf"/>
</dbReference>
<dbReference type="AlphaFoldDB" id="A0A9P7G2D6"/>
<evidence type="ECO:0000259" key="2">
    <source>
        <dbReference type="PROSITE" id="PS50097"/>
    </source>
</evidence>
<dbReference type="SUPFAM" id="SSF54695">
    <property type="entry name" value="POZ domain"/>
    <property type="match status" value="1"/>
</dbReference>
<gene>
    <name evidence="3" type="ORF">DXG03_002477</name>
</gene>
<feature type="domain" description="BTB" evidence="2">
    <location>
        <begin position="40"/>
        <end position="97"/>
    </location>
</feature>
<proteinExistence type="predicted"/>
<organism evidence="3 4">
    <name type="scientific">Asterophora parasitica</name>
    <dbReference type="NCBI Taxonomy" id="117018"/>
    <lineage>
        <taxon>Eukaryota</taxon>
        <taxon>Fungi</taxon>
        <taxon>Dikarya</taxon>
        <taxon>Basidiomycota</taxon>
        <taxon>Agaricomycotina</taxon>
        <taxon>Agaricomycetes</taxon>
        <taxon>Agaricomycetidae</taxon>
        <taxon>Agaricales</taxon>
        <taxon>Tricholomatineae</taxon>
        <taxon>Lyophyllaceae</taxon>
        <taxon>Asterophora</taxon>
    </lineage>
</organism>
<reference evidence="3" key="2">
    <citation type="submission" date="2021-10" db="EMBL/GenBank/DDBJ databases">
        <title>Phylogenomics reveals ancestral predisposition of the termite-cultivated fungus Termitomyces towards a domesticated lifestyle.</title>
        <authorList>
            <person name="Auxier B."/>
            <person name="Grum-Grzhimaylo A."/>
            <person name="Cardenas M.E."/>
            <person name="Lodge J.D."/>
            <person name="Laessoe T."/>
            <person name="Pedersen O."/>
            <person name="Smith M.E."/>
            <person name="Kuyper T.W."/>
            <person name="Franco-Molano E.A."/>
            <person name="Baroni T.J."/>
            <person name="Aanen D.K."/>
        </authorList>
    </citation>
    <scope>NUCLEOTIDE SEQUENCE</scope>
    <source>
        <strain evidence="3">AP01</strain>
        <tissue evidence="3">Mycelium</tissue>
    </source>
</reference>
<dbReference type="OrthoDB" id="3193844at2759"/>
<evidence type="ECO:0000256" key="1">
    <source>
        <dbReference type="SAM" id="MobiDB-lite"/>
    </source>
</evidence>
<feature type="non-terminal residue" evidence="3">
    <location>
        <position position="349"/>
    </location>
</feature>
<dbReference type="PROSITE" id="PS50097">
    <property type="entry name" value="BTB"/>
    <property type="match status" value="1"/>
</dbReference>
<reference evidence="3" key="1">
    <citation type="submission" date="2020-07" db="EMBL/GenBank/DDBJ databases">
        <authorList>
            <person name="Nieuwenhuis M."/>
            <person name="Van De Peppel L.J.J."/>
        </authorList>
    </citation>
    <scope>NUCLEOTIDE SEQUENCE</scope>
    <source>
        <strain evidence="3">AP01</strain>
        <tissue evidence="3">Mycelium</tissue>
    </source>
</reference>